<dbReference type="RefSeq" id="XP_012186104.1">
    <property type="nucleotide sequence ID" value="XM_012330714.1"/>
</dbReference>
<evidence type="ECO:0000313" key="2">
    <source>
        <dbReference type="EMBL" id="GAC92517.1"/>
    </source>
</evidence>
<reference evidence="3" key="1">
    <citation type="journal article" date="2013" name="Genome Announc.">
        <title>Draft genome sequence of the basidiomycetous yeast-like fungus Pseudozyma hubeiensis SY62, which produces an abundant amount of the biosurfactant mannosylerythritol lipids.</title>
        <authorList>
            <person name="Konishi M."/>
            <person name="Hatada Y."/>
            <person name="Horiuchi J."/>
        </authorList>
    </citation>
    <scope>NUCLEOTIDE SEQUENCE [LARGE SCALE GENOMIC DNA]</scope>
    <source>
        <strain evidence="3">SY62</strain>
    </source>
</reference>
<evidence type="ECO:0000313" key="3">
    <source>
        <dbReference type="Proteomes" id="UP000014071"/>
    </source>
</evidence>
<dbReference type="HOGENOM" id="CLU_1917990_0_0_1"/>
<dbReference type="EMBL" id="DF238766">
    <property type="protein sequence ID" value="GAC92517.1"/>
    <property type="molecule type" value="Genomic_DNA"/>
</dbReference>
<keyword evidence="3" id="KW-1185">Reference proteome</keyword>
<sequence>MGSSSAWTIRRRRDERTNVKNENRKKLVQEKQAPKIPPPRQRRKFASKITEVQQEEATAKKTPHCSRTRRGSNITSPPLPIEHLNTAAAEDSGRHALPDYQIRRLEAPSRSEIDIAELPCECRLYAATEHIQ</sequence>
<gene>
    <name evidence="2" type="ORF">PHSY_000071</name>
</gene>
<accession>R9NVT0</accession>
<proteinExistence type="predicted"/>
<dbReference type="AlphaFoldDB" id="R9NVT0"/>
<feature type="compositionally biased region" description="Basic residues" evidence="1">
    <location>
        <begin position="61"/>
        <end position="70"/>
    </location>
</feature>
<protein>
    <submittedName>
        <fullName evidence="2">Uncharacterized protein</fullName>
    </submittedName>
</protein>
<evidence type="ECO:0000256" key="1">
    <source>
        <dbReference type="SAM" id="MobiDB-lite"/>
    </source>
</evidence>
<name>R9NVT0_PSEHS</name>
<dbReference type="GeneID" id="24105383"/>
<dbReference type="OrthoDB" id="10483883at2759"/>
<feature type="region of interest" description="Disordered" evidence="1">
    <location>
        <begin position="1"/>
        <end position="80"/>
    </location>
</feature>
<dbReference type="Proteomes" id="UP000014071">
    <property type="component" value="Unassembled WGS sequence"/>
</dbReference>
<feature type="compositionally biased region" description="Basic and acidic residues" evidence="1">
    <location>
        <begin position="12"/>
        <end position="33"/>
    </location>
</feature>
<organism evidence="2 3">
    <name type="scientific">Pseudozyma hubeiensis (strain SY62)</name>
    <name type="common">Yeast</name>
    <dbReference type="NCBI Taxonomy" id="1305764"/>
    <lineage>
        <taxon>Eukaryota</taxon>
        <taxon>Fungi</taxon>
        <taxon>Dikarya</taxon>
        <taxon>Basidiomycota</taxon>
        <taxon>Ustilaginomycotina</taxon>
        <taxon>Ustilaginomycetes</taxon>
        <taxon>Ustilaginales</taxon>
        <taxon>Ustilaginaceae</taxon>
        <taxon>Pseudozyma</taxon>
    </lineage>
</organism>